<sequence>MKWLRGALAAAGGVIVVIGFRGVWDVINGPEVWHYFRLLLAVWLVNDLLALPLAISVGWLVGRRLPAFAKPVVQSALLCSIPITLIGYAMAKGKTFNADSPSVLPRNYGVGLAISLGLVWLAAALLMAVRYRRHHQTADAVPSTPVPE</sequence>
<name>A0A841BMK6_9ACTN</name>
<evidence type="ECO:0000256" key="1">
    <source>
        <dbReference type="SAM" id="Phobius"/>
    </source>
</evidence>
<dbReference type="GO" id="GO:0016740">
    <property type="term" value="F:transferase activity"/>
    <property type="evidence" value="ECO:0007669"/>
    <property type="project" value="UniProtKB-KW"/>
</dbReference>
<organism evidence="2 3">
    <name type="scientific">Allocatelliglobosispora scoriae</name>
    <dbReference type="NCBI Taxonomy" id="643052"/>
    <lineage>
        <taxon>Bacteria</taxon>
        <taxon>Bacillati</taxon>
        <taxon>Actinomycetota</taxon>
        <taxon>Actinomycetes</taxon>
        <taxon>Micromonosporales</taxon>
        <taxon>Micromonosporaceae</taxon>
        <taxon>Allocatelliglobosispora</taxon>
    </lineage>
</organism>
<reference evidence="2 3" key="1">
    <citation type="submission" date="2020-08" db="EMBL/GenBank/DDBJ databases">
        <title>Sequencing the genomes of 1000 actinobacteria strains.</title>
        <authorList>
            <person name="Klenk H.-P."/>
        </authorList>
    </citation>
    <scope>NUCLEOTIDE SEQUENCE [LARGE SCALE GENOMIC DNA]</scope>
    <source>
        <strain evidence="2 3">DSM 45362</strain>
    </source>
</reference>
<comment type="caution">
    <text evidence="2">The sequence shown here is derived from an EMBL/GenBank/DDBJ whole genome shotgun (WGS) entry which is preliminary data.</text>
</comment>
<accession>A0A841BMK6</accession>
<proteinExistence type="predicted"/>
<protein>
    <submittedName>
        <fullName evidence="2">Mannose/fructose/N-acetylgalactosamine-specific phosphotransferase system component IIC</fullName>
    </submittedName>
</protein>
<evidence type="ECO:0000313" key="2">
    <source>
        <dbReference type="EMBL" id="MBB5868081.1"/>
    </source>
</evidence>
<dbReference type="AlphaFoldDB" id="A0A841BMK6"/>
<evidence type="ECO:0000313" key="3">
    <source>
        <dbReference type="Proteomes" id="UP000587527"/>
    </source>
</evidence>
<feature type="transmembrane region" description="Helical" evidence="1">
    <location>
        <begin position="36"/>
        <end position="60"/>
    </location>
</feature>
<dbReference type="Proteomes" id="UP000587527">
    <property type="component" value="Unassembled WGS sequence"/>
</dbReference>
<keyword evidence="1" id="KW-0812">Transmembrane</keyword>
<feature type="transmembrane region" description="Helical" evidence="1">
    <location>
        <begin position="110"/>
        <end position="129"/>
    </location>
</feature>
<feature type="transmembrane region" description="Helical" evidence="1">
    <location>
        <begin position="7"/>
        <end position="24"/>
    </location>
</feature>
<dbReference type="RefSeq" id="WP_184833746.1">
    <property type="nucleotide sequence ID" value="NZ_JACHMN010000002.1"/>
</dbReference>
<keyword evidence="1" id="KW-1133">Transmembrane helix</keyword>
<dbReference type="EMBL" id="JACHMN010000002">
    <property type="protein sequence ID" value="MBB5868081.1"/>
    <property type="molecule type" value="Genomic_DNA"/>
</dbReference>
<keyword evidence="1" id="KW-0472">Membrane</keyword>
<gene>
    <name evidence="2" type="ORF">F4553_001460</name>
</gene>
<keyword evidence="3" id="KW-1185">Reference proteome</keyword>
<feature type="transmembrane region" description="Helical" evidence="1">
    <location>
        <begin position="72"/>
        <end position="90"/>
    </location>
</feature>
<keyword evidence="2" id="KW-0808">Transferase</keyword>